<dbReference type="InterPro" id="IPR050799">
    <property type="entry name" value="ZIP_Transporter"/>
</dbReference>
<evidence type="ECO:0000256" key="1">
    <source>
        <dbReference type="ARBA" id="ARBA00004141"/>
    </source>
</evidence>
<dbReference type="EMBL" id="UYYF01000602">
    <property type="protein sequence ID" value="VDM98712.1"/>
    <property type="molecule type" value="Genomic_DNA"/>
</dbReference>
<feature type="region of interest" description="Disordered" evidence="6">
    <location>
        <begin position="108"/>
        <end position="139"/>
    </location>
</feature>
<feature type="compositionally biased region" description="Basic and acidic residues" evidence="6">
    <location>
        <begin position="108"/>
        <end position="125"/>
    </location>
</feature>
<evidence type="ECO:0000256" key="3">
    <source>
        <dbReference type="ARBA" id="ARBA00022692"/>
    </source>
</evidence>
<feature type="transmembrane region" description="Helical" evidence="7">
    <location>
        <begin position="354"/>
        <end position="377"/>
    </location>
</feature>
<gene>
    <name evidence="8" type="ORF">TCLT_LOCUS2640</name>
</gene>
<dbReference type="GO" id="GO:0005886">
    <property type="term" value="C:plasma membrane"/>
    <property type="evidence" value="ECO:0007669"/>
    <property type="project" value="TreeGrafter"/>
</dbReference>
<accession>A0A0N5CQY9</accession>
<dbReference type="PANTHER" id="PTHR12191:SF37">
    <property type="entry name" value="ZINC TRANSPORTER FOI"/>
    <property type="match status" value="1"/>
</dbReference>
<organism evidence="10">
    <name type="scientific">Thelazia callipaeda</name>
    <name type="common">Oriental eyeworm</name>
    <name type="synonym">Parasitic nematode</name>
    <dbReference type="NCBI Taxonomy" id="103827"/>
    <lineage>
        <taxon>Eukaryota</taxon>
        <taxon>Metazoa</taxon>
        <taxon>Ecdysozoa</taxon>
        <taxon>Nematoda</taxon>
        <taxon>Chromadorea</taxon>
        <taxon>Rhabditida</taxon>
        <taxon>Spirurina</taxon>
        <taxon>Spiruromorpha</taxon>
        <taxon>Thelazioidea</taxon>
        <taxon>Thelaziidae</taxon>
        <taxon>Thelazia</taxon>
    </lineage>
</organism>
<dbReference type="Proteomes" id="UP000276776">
    <property type="component" value="Unassembled WGS sequence"/>
</dbReference>
<proteinExistence type="inferred from homology"/>
<dbReference type="GO" id="GO:0030003">
    <property type="term" value="P:intracellular monoatomic cation homeostasis"/>
    <property type="evidence" value="ECO:0007669"/>
    <property type="project" value="TreeGrafter"/>
</dbReference>
<dbReference type="Pfam" id="PF02535">
    <property type="entry name" value="Zip"/>
    <property type="match status" value="1"/>
</dbReference>
<reference evidence="8 9" key="2">
    <citation type="submission" date="2018-11" db="EMBL/GenBank/DDBJ databases">
        <authorList>
            <consortium name="Pathogen Informatics"/>
        </authorList>
    </citation>
    <scope>NUCLEOTIDE SEQUENCE [LARGE SCALE GENOMIC DNA]</scope>
</reference>
<protein>
    <submittedName>
        <fullName evidence="10">Zinc/iron permease</fullName>
    </submittedName>
</protein>
<feature type="transmembrane region" description="Helical" evidence="7">
    <location>
        <begin position="292"/>
        <end position="315"/>
    </location>
</feature>
<dbReference type="GO" id="GO:0071578">
    <property type="term" value="P:zinc ion import across plasma membrane"/>
    <property type="evidence" value="ECO:0007669"/>
    <property type="project" value="TreeGrafter"/>
</dbReference>
<keyword evidence="4 7" id="KW-1133">Transmembrane helix</keyword>
<evidence type="ECO:0000256" key="7">
    <source>
        <dbReference type="SAM" id="Phobius"/>
    </source>
</evidence>
<dbReference type="STRING" id="103827.A0A0N5CQY9"/>
<evidence type="ECO:0000256" key="6">
    <source>
        <dbReference type="SAM" id="MobiDB-lite"/>
    </source>
</evidence>
<keyword evidence="9" id="KW-1185">Reference proteome</keyword>
<dbReference type="OMA" id="EFISASH"/>
<comment type="subcellular location">
    <subcellularLocation>
        <location evidence="1">Membrane</location>
        <topology evidence="1">Multi-pass membrane protein</topology>
    </subcellularLocation>
</comment>
<sequence>MIVFEAEPLFYGFLSITVVSLLSLSGLIFLPFLKGKWRNRWMQIFIALAVIGVHNHVHQHHEHQIRNDHNDFVIPTNHSSHDKHHDNHEKHLHSHDYDYHDRDHIHHDHDHHDCDHSQHKHDHDHDHHHHHEMPEKANEHNDDHTVLLKMSIVLGAAYVLYLLEFISSLPIWKVKNKVVHPEHTATSITVYPDKWTGSEKLRKNIKKKSFDSLSSDNDDPVIVCGLKSTAFVIIFGDAIHNFIDGIAVGASFIISNQVGFATSLAIAFHELPHELGDFAVLLESGLSVPRAIVLNFVSALTAYLGLIAGLAAISVHNAVEILLAITAGMFLYVAWLDMLIHLKREATCKHDKWYITLTLQNIGFLLGFAVMFAIGWYEEFLISL</sequence>
<feature type="compositionally biased region" description="Basic and acidic residues" evidence="6">
    <location>
        <begin position="79"/>
        <end position="93"/>
    </location>
</feature>
<dbReference type="InterPro" id="IPR003689">
    <property type="entry name" value="ZIP"/>
</dbReference>
<evidence type="ECO:0000256" key="2">
    <source>
        <dbReference type="ARBA" id="ARBA00006939"/>
    </source>
</evidence>
<comment type="similarity">
    <text evidence="2">Belongs to the ZIP transporter (TC 2.A.5) family.</text>
</comment>
<reference evidence="10" key="1">
    <citation type="submission" date="2017-02" db="UniProtKB">
        <authorList>
            <consortium name="WormBaseParasite"/>
        </authorList>
    </citation>
    <scope>IDENTIFICATION</scope>
</reference>
<dbReference type="GO" id="GO:0005385">
    <property type="term" value="F:zinc ion transmembrane transporter activity"/>
    <property type="evidence" value="ECO:0007669"/>
    <property type="project" value="TreeGrafter"/>
</dbReference>
<feature type="transmembrane region" description="Helical" evidence="7">
    <location>
        <begin position="12"/>
        <end position="33"/>
    </location>
</feature>
<dbReference type="PANTHER" id="PTHR12191">
    <property type="entry name" value="SOLUTE CARRIER FAMILY 39"/>
    <property type="match status" value="1"/>
</dbReference>
<evidence type="ECO:0000313" key="10">
    <source>
        <dbReference type="WBParaSite" id="TCLT_0000263901-mRNA-1"/>
    </source>
</evidence>
<feature type="region of interest" description="Disordered" evidence="6">
    <location>
        <begin position="74"/>
        <end position="93"/>
    </location>
</feature>
<keyword evidence="5 7" id="KW-0472">Membrane</keyword>
<evidence type="ECO:0000256" key="5">
    <source>
        <dbReference type="ARBA" id="ARBA00023136"/>
    </source>
</evidence>
<evidence type="ECO:0000256" key="4">
    <source>
        <dbReference type="ARBA" id="ARBA00022989"/>
    </source>
</evidence>
<evidence type="ECO:0000313" key="9">
    <source>
        <dbReference type="Proteomes" id="UP000276776"/>
    </source>
</evidence>
<dbReference type="WBParaSite" id="TCLT_0000263901-mRNA-1">
    <property type="protein sequence ID" value="TCLT_0000263901-mRNA-1"/>
    <property type="gene ID" value="TCLT_0000263901"/>
</dbReference>
<dbReference type="OrthoDB" id="200954at2759"/>
<name>A0A0N5CQY9_THECL</name>
<feature type="transmembrane region" description="Helical" evidence="7">
    <location>
        <begin position="321"/>
        <end position="342"/>
    </location>
</feature>
<dbReference type="AlphaFoldDB" id="A0A0N5CQY9"/>
<evidence type="ECO:0000313" key="8">
    <source>
        <dbReference type="EMBL" id="VDM98712.1"/>
    </source>
</evidence>
<dbReference type="GO" id="GO:0140410">
    <property type="term" value="F:monoatomic cation:bicarbonate symporter activity"/>
    <property type="evidence" value="ECO:0007669"/>
    <property type="project" value="TreeGrafter"/>
</dbReference>
<keyword evidence="3 7" id="KW-0812">Transmembrane</keyword>